<evidence type="ECO:0000313" key="2">
    <source>
        <dbReference type="EMBL" id="GFY64206.1"/>
    </source>
</evidence>
<sequence>MTRLSDGDKLHNLSVSLTIGIEEETGNQHFQQRIPPITVGKGNDDASKTENFHYPGSVLLRFNIQVSANRIQTSNFNLTPGLQMLSTDMEKLYLSNYLKEARQ</sequence>
<keyword evidence="3" id="KW-1185">Reference proteome</keyword>
<dbReference type="EMBL" id="BMAV01015141">
    <property type="protein sequence ID" value="GFY64206.1"/>
    <property type="molecule type" value="Genomic_DNA"/>
</dbReference>
<reference evidence="2" key="1">
    <citation type="submission" date="2020-08" db="EMBL/GenBank/DDBJ databases">
        <title>Multicomponent nature underlies the extraordinary mechanical properties of spider dragline silk.</title>
        <authorList>
            <person name="Kono N."/>
            <person name="Nakamura H."/>
            <person name="Mori M."/>
            <person name="Yoshida Y."/>
            <person name="Ohtoshi R."/>
            <person name="Malay A.D."/>
            <person name="Moran D.A.P."/>
            <person name="Tomita M."/>
            <person name="Numata K."/>
            <person name="Arakawa K."/>
        </authorList>
    </citation>
    <scope>NUCLEOTIDE SEQUENCE</scope>
</reference>
<gene>
    <name evidence="2" type="ORF">TNIN_226901</name>
</gene>
<name>A0A8X7CF65_9ARAC</name>
<protein>
    <submittedName>
        <fullName evidence="2">Uncharacterized protein</fullName>
    </submittedName>
</protein>
<comment type="caution">
    <text evidence="2">The sequence shown here is derived from an EMBL/GenBank/DDBJ whole genome shotgun (WGS) entry which is preliminary data.</text>
</comment>
<evidence type="ECO:0000256" key="1">
    <source>
        <dbReference type="SAM" id="MobiDB-lite"/>
    </source>
</evidence>
<dbReference type="Proteomes" id="UP000886998">
    <property type="component" value="Unassembled WGS sequence"/>
</dbReference>
<accession>A0A8X7CF65</accession>
<dbReference type="AlphaFoldDB" id="A0A8X7CF65"/>
<feature type="region of interest" description="Disordered" evidence="1">
    <location>
        <begin position="28"/>
        <end position="50"/>
    </location>
</feature>
<evidence type="ECO:0000313" key="3">
    <source>
        <dbReference type="Proteomes" id="UP000886998"/>
    </source>
</evidence>
<proteinExistence type="predicted"/>
<organism evidence="2 3">
    <name type="scientific">Trichonephila inaurata madagascariensis</name>
    <dbReference type="NCBI Taxonomy" id="2747483"/>
    <lineage>
        <taxon>Eukaryota</taxon>
        <taxon>Metazoa</taxon>
        <taxon>Ecdysozoa</taxon>
        <taxon>Arthropoda</taxon>
        <taxon>Chelicerata</taxon>
        <taxon>Arachnida</taxon>
        <taxon>Araneae</taxon>
        <taxon>Araneomorphae</taxon>
        <taxon>Entelegynae</taxon>
        <taxon>Araneoidea</taxon>
        <taxon>Nephilidae</taxon>
        <taxon>Trichonephila</taxon>
        <taxon>Trichonephila inaurata</taxon>
    </lineage>
</organism>